<dbReference type="InterPro" id="IPR010131">
    <property type="entry name" value="MdtP/NodT-like"/>
</dbReference>
<evidence type="ECO:0000313" key="3">
    <source>
        <dbReference type="Proteomes" id="UP000694660"/>
    </source>
</evidence>
<gene>
    <name evidence="2" type="ORF">I8J34_17760</name>
</gene>
<geneLocation type="plasmid" evidence="2">
    <name>unnamed1</name>
</geneLocation>
<dbReference type="Gene3D" id="1.20.1600.10">
    <property type="entry name" value="Outer membrane efflux proteins (OEP)"/>
    <property type="match status" value="1"/>
</dbReference>
<reference evidence="3" key="1">
    <citation type="journal article" date="2022" name="ISME J.">
        <title>Genetic and phylogenetic analysis of dissimilatory iodate-reducing bacteria identifies potential niches across the world's oceans.</title>
        <authorList>
            <person name="Reyes-Umana V."/>
            <person name="Henning Z."/>
            <person name="Lee K."/>
            <person name="Barnum T.P."/>
            <person name="Coates J.D."/>
        </authorList>
    </citation>
    <scope>NUCLEOTIDE SEQUENCE [LARGE SCALE GENOMIC DNA]</scope>
    <source>
        <strain evidence="3">IR12</strain>
    </source>
</reference>
<dbReference type="Proteomes" id="UP000694660">
    <property type="component" value="Unassembled WGS sequence"/>
</dbReference>
<proteinExistence type="inferred from homology"/>
<protein>
    <submittedName>
        <fullName evidence="2">TolC family protein</fullName>
    </submittedName>
</protein>
<name>A0A944DDG0_DENI1</name>
<dbReference type="PANTHER" id="PTHR30203">
    <property type="entry name" value="OUTER MEMBRANE CATION EFFLUX PROTEIN"/>
    <property type="match status" value="1"/>
</dbReference>
<dbReference type="PANTHER" id="PTHR30203:SF24">
    <property type="entry name" value="BLR4935 PROTEIN"/>
    <property type="match status" value="1"/>
</dbReference>
<accession>A0A944DDG0</accession>
<comment type="similarity">
    <text evidence="1">Belongs to the outer membrane factor (OMF) (TC 1.B.17) family.</text>
</comment>
<comment type="caution">
    <text evidence="2">The sequence shown here is derived from an EMBL/GenBank/DDBJ whole genome shotgun (WGS) entry which is preliminary data.</text>
</comment>
<dbReference type="GO" id="GO:0015562">
    <property type="term" value="F:efflux transmembrane transporter activity"/>
    <property type="evidence" value="ECO:0007669"/>
    <property type="project" value="InterPro"/>
</dbReference>
<evidence type="ECO:0000313" key="2">
    <source>
        <dbReference type="EMBL" id="MBT0963031.1"/>
    </source>
</evidence>
<keyword evidence="3" id="KW-1185">Reference proteome</keyword>
<evidence type="ECO:0000256" key="1">
    <source>
        <dbReference type="ARBA" id="ARBA00007613"/>
    </source>
</evidence>
<dbReference type="Pfam" id="PF02321">
    <property type="entry name" value="OEP"/>
    <property type="match status" value="2"/>
</dbReference>
<dbReference type="AlphaFoldDB" id="A0A944DDG0"/>
<dbReference type="RefSeq" id="WP_214362937.1">
    <property type="nucleotide sequence ID" value="NZ_JAEKFT010000023.1"/>
</dbReference>
<dbReference type="SUPFAM" id="SSF56954">
    <property type="entry name" value="Outer membrane efflux proteins (OEP)"/>
    <property type="match status" value="1"/>
</dbReference>
<dbReference type="InterPro" id="IPR003423">
    <property type="entry name" value="OMP_efflux"/>
</dbReference>
<dbReference type="EMBL" id="JAEKFT010000023">
    <property type="protein sequence ID" value="MBT0963031.1"/>
    <property type="molecule type" value="Genomic_DNA"/>
</dbReference>
<organism evidence="2 3">
    <name type="scientific">Denitromonas iodatirespirans</name>
    <dbReference type="NCBI Taxonomy" id="2795389"/>
    <lineage>
        <taxon>Bacteria</taxon>
        <taxon>Pseudomonadati</taxon>
        <taxon>Pseudomonadota</taxon>
        <taxon>Betaproteobacteria</taxon>
        <taxon>Rhodocyclales</taxon>
        <taxon>Zoogloeaceae</taxon>
        <taxon>Denitromonas</taxon>
    </lineage>
</organism>
<sequence length="438" mass="46353">MLSYAGFVAGAPVVLTSLLMVFSPAVLAEVSSPDGESAASTLTSEVRLRRPDLTLTEAIERAMASNPALAAQRREVAARQGERVQAGLLPNPSLSMLLEDTRSATRTTTIQIDQRIELGGKRSARVDVAAGSVKAADADLAARTLVVRSEVAATFYAVLAGQERVALTDELVVLAGRALIAATKRVAAGKAAPLEASRAKIAEASARMEQNQAQSALAVQRRRLAATWAGSDDGFGRVTGQTVTGAVAMAWPQLLSRLDQAPQMLSARHALERSQSAVVLERAKRTPDLTVSLGNIRAEEVGRNQALIGLSIEIPLFDRNQGNILAATQRAGMAADEVDALRAKLQADLFEAYQQLLVAQQSATTLEADVVPAALSAFRAAVIGFELGKFSFLDVLDAQRSLSQARSRHIETLTEISRAVAQIERVLGPQGSAAPSVH</sequence>
<keyword evidence="2" id="KW-0614">Plasmid</keyword>